<dbReference type="Pfam" id="PF12728">
    <property type="entry name" value="HTH_17"/>
    <property type="match status" value="1"/>
</dbReference>
<proteinExistence type="predicted"/>
<accession>A0A7Z0A9L7</accession>
<dbReference type="AlphaFoldDB" id="A0A7Z0A9L7"/>
<dbReference type="NCBIfam" id="TIGR01764">
    <property type="entry name" value="excise"/>
    <property type="match status" value="1"/>
</dbReference>
<dbReference type="GO" id="GO:0003677">
    <property type="term" value="F:DNA binding"/>
    <property type="evidence" value="ECO:0007669"/>
    <property type="project" value="InterPro"/>
</dbReference>
<reference evidence="2 3" key="1">
    <citation type="submission" date="2020-07" db="EMBL/GenBank/DDBJ databases">
        <title>Sequencing the genomes of 1000 actinobacteria strains.</title>
        <authorList>
            <person name="Klenk H.-P."/>
        </authorList>
    </citation>
    <scope>NUCLEOTIDE SEQUENCE [LARGE SCALE GENOMIC DNA]</scope>
    <source>
        <strain evidence="2 3">DSM 26341</strain>
    </source>
</reference>
<dbReference type="InterPro" id="IPR048048">
    <property type="entry name" value="BldC-like"/>
</dbReference>
<protein>
    <submittedName>
        <fullName evidence="2">Excisionase family DNA binding protein</fullName>
    </submittedName>
</protein>
<dbReference type="Proteomes" id="UP000539111">
    <property type="component" value="Unassembled WGS sequence"/>
</dbReference>
<name>A0A7Z0A9L7_9MICO</name>
<gene>
    <name evidence="2" type="ORF">BJY26_000429</name>
</gene>
<sequence>MTSFSPSLKDVLLTPGEVATLFRVNPKTVSRWASTGKLNFILTMGGHRRFWKSDIDRVLGIPPGKTPLERARMRHRFEPPR</sequence>
<dbReference type="InterPro" id="IPR041657">
    <property type="entry name" value="HTH_17"/>
</dbReference>
<feature type="domain" description="Helix-turn-helix" evidence="1">
    <location>
        <begin position="12"/>
        <end position="59"/>
    </location>
</feature>
<evidence type="ECO:0000313" key="2">
    <source>
        <dbReference type="EMBL" id="NYI66123.1"/>
    </source>
</evidence>
<dbReference type="InterPro" id="IPR009061">
    <property type="entry name" value="DNA-bd_dom_put_sf"/>
</dbReference>
<dbReference type="RefSeq" id="WP_179425257.1">
    <property type="nucleotide sequence ID" value="NZ_JACBZP010000001.1"/>
</dbReference>
<evidence type="ECO:0000259" key="1">
    <source>
        <dbReference type="Pfam" id="PF12728"/>
    </source>
</evidence>
<keyword evidence="3" id="KW-1185">Reference proteome</keyword>
<dbReference type="EMBL" id="JACBZP010000001">
    <property type="protein sequence ID" value="NYI66123.1"/>
    <property type="molecule type" value="Genomic_DNA"/>
</dbReference>
<comment type="caution">
    <text evidence="2">The sequence shown here is derived from an EMBL/GenBank/DDBJ whole genome shotgun (WGS) entry which is preliminary data.</text>
</comment>
<dbReference type="InterPro" id="IPR010093">
    <property type="entry name" value="SinI_DNA-bd"/>
</dbReference>
<dbReference type="NCBIfam" id="NF033787">
    <property type="entry name" value="HTH_BldC"/>
    <property type="match status" value="1"/>
</dbReference>
<organism evidence="2 3">
    <name type="scientific">Spelaeicoccus albus</name>
    <dbReference type="NCBI Taxonomy" id="1280376"/>
    <lineage>
        <taxon>Bacteria</taxon>
        <taxon>Bacillati</taxon>
        <taxon>Actinomycetota</taxon>
        <taxon>Actinomycetes</taxon>
        <taxon>Micrococcales</taxon>
        <taxon>Brevibacteriaceae</taxon>
        <taxon>Spelaeicoccus</taxon>
    </lineage>
</organism>
<evidence type="ECO:0000313" key="3">
    <source>
        <dbReference type="Proteomes" id="UP000539111"/>
    </source>
</evidence>
<dbReference type="Gene3D" id="1.10.1660.10">
    <property type="match status" value="1"/>
</dbReference>
<dbReference type="SUPFAM" id="SSF46955">
    <property type="entry name" value="Putative DNA-binding domain"/>
    <property type="match status" value="1"/>
</dbReference>